<reference evidence="2 3" key="1">
    <citation type="submission" date="2021-03" db="EMBL/GenBank/DDBJ databases">
        <title>Sequencing the genomes of 1000 actinobacteria strains.</title>
        <authorList>
            <person name="Klenk H.-P."/>
        </authorList>
    </citation>
    <scope>NUCLEOTIDE SEQUENCE [LARGE SCALE GENOMIC DNA]</scope>
    <source>
        <strain evidence="2 3">DSM 12936</strain>
    </source>
</reference>
<evidence type="ECO:0000313" key="3">
    <source>
        <dbReference type="Proteomes" id="UP000758168"/>
    </source>
</evidence>
<dbReference type="Gene3D" id="3.40.50.12780">
    <property type="entry name" value="N-terminal domain of ligase-like"/>
    <property type="match status" value="1"/>
</dbReference>
<dbReference type="RefSeq" id="WP_210053986.1">
    <property type="nucleotide sequence ID" value="NZ_BAAAMH010000012.1"/>
</dbReference>
<dbReference type="NCBIfam" id="TIGR03089">
    <property type="entry name" value="TIGR03089 family protein"/>
    <property type="match status" value="1"/>
</dbReference>
<dbReference type="SUPFAM" id="SSF56801">
    <property type="entry name" value="Acetyl-CoA synthetase-like"/>
    <property type="match status" value="1"/>
</dbReference>
<dbReference type="InterPro" id="IPR017523">
    <property type="entry name" value="Rv3268"/>
</dbReference>
<dbReference type="EMBL" id="JAGIOB010000001">
    <property type="protein sequence ID" value="MBP2416339.1"/>
    <property type="molecule type" value="Genomic_DNA"/>
</dbReference>
<evidence type="ECO:0000313" key="2">
    <source>
        <dbReference type="EMBL" id="MBP2416339.1"/>
    </source>
</evidence>
<gene>
    <name evidence="2" type="ORF">JOF54_001261</name>
</gene>
<dbReference type="Proteomes" id="UP000758168">
    <property type="component" value="Unassembled WGS sequence"/>
</dbReference>
<comment type="caution">
    <text evidence="2">The sequence shown here is derived from an EMBL/GenBank/DDBJ whole genome shotgun (WGS) entry which is preliminary data.</text>
</comment>
<organism evidence="2 3">
    <name type="scientific">Microlunatus capsulatus</name>
    <dbReference type="NCBI Taxonomy" id="99117"/>
    <lineage>
        <taxon>Bacteria</taxon>
        <taxon>Bacillati</taxon>
        <taxon>Actinomycetota</taxon>
        <taxon>Actinomycetes</taxon>
        <taxon>Propionibacteriales</taxon>
        <taxon>Propionibacteriaceae</taxon>
        <taxon>Microlunatus</taxon>
    </lineage>
</organism>
<feature type="region of interest" description="Disordered" evidence="1">
    <location>
        <begin position="218"/>
        <end position="237"/>
    </location>
</feature>
<accession>A0ABS4Z5V6</accession>
<keyword evidence="3" id="KW-1185">Reference proteome</keyword>
<name>A0ABS4Z5V6_9ACTN</name>
<protein>
    <submittedName>
        <fullName evidence="2">Uncharacterized protein (TIGR03089 family)</fullName>
    </submittedName>
</protein>
<proteinExistence type="predicted"/>
<sequence>MSDTVSALLRRRALTAGAEPLLTWYQPSTGARTELSAVTLLNWVDKTSHLLDELDVTPGDVVALPLAEAAPGHWVTAVWQLACWQVGAEVGVGGDPGDAALVVTGPDWQPAAAAGVDVVACSLHPLGLPFGTPLPTPVLDYSLEVRGQSDVYPAVRQPADGPAWSDAERRLSQAGLVDAGAAAGPAGRRLVRPTGPFATALAAVLRPLVAGGSSVVVDGPAEPATLDRLAQEERAEA</sequence>
<dbReference type="InterPro" id="IPR042099">
    <property type="entry name" value="ANL_N_sf"/>
</dbReference>
<evidence type="ECO:0000256" key="1">
    <source>
        <dbReference type="SAM" id="MobiDB-lite"/>
    </source>
</evidence>